<reference evidence="2" key="2">
    <citation type="submission" date="2019-10" db="EMBL/GenBank/DDBJ databases">
        <title>A de novo genome assembly of a pear dwarfing rootstock.</title>
        <authorList>
            <person name="Wang F."/>
            <person name="Wang J."/>
            <person name="Li S."/>
            <person name="Zhang Y."/>
            <person name="Fang M."/>
            <person name="Ma L."/>
            <person name="Zhao Y."/>
            <person name="Jiang S."/>
        </authorList>
    </citation>
    <scope>NUCLEOTIDE SEQUENCE [LARGE SCALE GENOMIC DNA]</scope>
</reference>
<name>A0A5N5HK53_9ROSA</name>
<organism evidence="1 2">
    <name type="scientific">Pyrus ussuriensis x Pyrus communis</name>
    <dbReference type="NCBI Taxonomy" id="2448454"/>
    <lineage>
        <taxon>Eukaryota</taxon>
        <taxon>Viridiplantae</taxon>
        <taxon>Streptophyta</taxon>
        <taxon>Embryophyta</taxon>
        <taxon>Tracheophyta</taxon>
        <taxon>Spermatophyta</taxon>
        <taxon>Magnoliopsida</taxon>
        <taxon>eudicotyledons</taxon>
        <taxon>Gunneridae</taxon>
        <taxon>Pentapetalae</taxon>
        <taxon>rosids</taxon>
        <taxon>fabids</taxon>
        <taxon>Rosales</taxon>
        <taxon>Rosaceae</taxon>
        <taxon>Amygdaloideae</taxon>
        <taxon>Maleae</taxon>
        <taxon>Pyrus</taxon>
    </lineage>
</organism>
<reference evidence="1 2" key="1">
    <citation type="submission" date="2019-09" db="EMBL/GenBank/DDBJ databases">
        <authorList>
            <person name="Ou C."/>
        </authorList>
    </citation>
    <scope>NUCLEOTIDE SEQUENCE [LARGE SCALE GENOMIC DNA]</scope>
    <source>
        <strain evidence="1">S2</strain>
        <tissue evidence="1">Leaf</tissue>
    </source>
</reference>
<dbReference type="Proteomes" id="UP000327157">
    <property type="component" value="Chromosome 2"/>
</dbReference>
<keyword evidence="2" id="KW-1185">Reference proteome</keyword>
<gene>
    <name evidence="1" type="ORF">D8674_020189</name>
</gene>
<evidence type="ECO:0000313" key="1">
    <source>
        <dbReference type="EMBL" id="KAB2626571.1"/>
    </source>
</evidence>
<sequence>MASSSPYVSERLCHPILDSPTRDKVFLRCVMATKSIKCLTAVDGSIGDRLQRGRSSPLLGS</sequence>
<dbReference type="EMBL" id="SMOL01000157">
    <property type="protein sequence ID" value="KAB2626571.1"/>
    <property type="molecule type" value="Genomic_DNA"/>
</dbReference>
<dbReference type="AlphaFoldDB" id="A0A5N5HK53"/>
<reference evidence="1 2" key="3">
    <citation type="submission" date="2019-11" db="EMBL/GenBank/DDBJ databases">
        <title>A de novo genome assembly of a pear dwarfing rootstock.</title>
        <authorList>
            <person name="Wang F."/>
            <person name="Wang J."/>
            <person name="Li S."/>
            <person name="Zhang Y."/>
            <person name="Fang M."/>
            <person name="Ma L."/>
            <person name="Zhao Y."/>
            <person name="Jiang S."/>
        </authorList>
    </citation>
    <scope>NUCLEOTIDE SEQUENCE [LARGE SCALE GENOMIC DNA]</scope>
    <source>
        <strain evidence="1">S2</strain>
        <tissue evidence="1">Leaf</tissue>
    </source>
</reference>
<protein>
    <submittedName>
        <fullName evidence="1">Uncharacterized protein</fullName>
    </submittedName>
</protein>
<evidence type="ECO:0000313" key="2">
    <source>
        <dbReference type="Proteomes" id="UP000327157"/>
    </source>
</evidence>
<proteinExistence type="predicted"/>
<comment type="caution">
    <text evidence="1">The sequence shown here is derived from an EMBL/GenBank/DDBJ whole genome shotgun (WGS) entry which is preliminary data.</text>
</comment>
<accession>A0A5N5HK53</accession>